<dbReference type="AlphaFoldDB" id="A0A3P9BFI8"/>
<dbReference type="GO" id="GO:0048306">
    <property type="term" value="F:calcium-dependent protein binding"/>
    <property type="evidence" value="ECO:0007669"/>
    <property type="project" value="InterPro"/>
</dbReference>
<evidence type="ECO:0000256" key="1">
    <source>
        <dbReference type="ARBA" id="ARBA00004123"/>
    </source>
</evidence>
<accession>A0A3P9BFI8</accession>
<proteinExistence type="predicted"/>
<keyword evidence="6" id="KW-1185">Reference proteome</keyword>
<dbReference type="GO" id="GO:0005634">
    <property type="term" value="C:nucleus"/>
    <property type="evidence" value="ECO:0007669"/>
    <property type="project" value="UniProtKB-SubCell"/>
</dbReference>
<feature type="region of interest" description="Disordered" evidence="4">
    <location>
        <begin position="335"/>
        <end position="374"/>
    </location>
</feature>
<reference evidence="5" key="3">
    <citation type="submission" date="2025-09" db="UniProtKB">
        <authorList>
            <consortium name="Ensembl"/>
        </authorList>
    </citation>
    <scope>IDENTIFICATION</scope>
</reference>
<dbReference type="OrthoDB" id="8945510at2759"/>
<reference evidence="5 6" key="1">
    <citation type="journal article" date="2014" name="Nature">
        <title>The genomic substrate for adaptive radiation in African cichlid fish.</title>
        <authorList>
            <person name="Brawand D."/>
            <person name="Wagner C.E."/>
            <person name="Li Y.I."/>
            <person name="Malinsky M."/>
            <person name="Keller I."/>
            <person name="Fan S."/>
            <person name="Simakov O."/>
            <person name="Ng A.Y."/>
            <person name="Lim Z.W."/>
            <person name="Bezault E."/>
            <person name="Turner-Maier J."/>
            <person name="Johnson J."/>
            <person name="Alcazar R."/>
            <person name="Noh H.J."/>
            <person name="Russell P."/>
            <person name="Aken B."/>
            <person name="Alfoldi J."/>
            <person name="Amemiya C."/>
            <person name="Azzouzi N."/>
            <person name="Baroiller J.F."/>
            <person name="Barloy-Hubler F."/>
            <person name="Berlin A."/>
            <person name="Bloomquist R."/>
            <person name="Carleton K.L."/>
            <person name="Conte M.A."/>
            <person name="D'Cotta H."/>
            <person name="Eshel O."/>
            <person name="Gaffney L."/>
            <person name="Galibert F."/>
            <person name="Gante H.F."/>
            <person name="Gnerre S."/>
            <person name="Greuter L."/>
            <person name="Guyon R."/>
            <person name="Haddad N.S."/>
            <person name="Haerty W."/>
            <person name="Harris R.M."/>
            <person name="Hofmann H.A."/>
            <person name="Hourlier T."/>
            <person name="Hulata G."/>
            <person name="Jaffe D.B."/>
            <person name="Lara M."/>
            <person name="Lee A.P."/>
            <person name="MacCallum I."/>
            <person name="Mwaiko S."/>
            <person name="Nikaido M."/>
            <person name="Nishihara H."/>
            <person name="Ozouf-Costaz C."/>
            <person name="Penman D.J."/>
            <person name="Przybylski D."/>
            <person name="Rakotomanga M."/>
            <person name="Renn S.C.P."/>
            <person name="Ribeiro F.J."/>
            <person name="Ron M."/>
            <person name="Salzburger W."/>
            <person name="Sanchez-Pulido L."/>
            <person name="Santos M.E."/>
            <person name="Searle S."/>
            <person name="Sharpe T."/>
            <person name="Swofford R."/>
            <person name="Tan F.J."/>
            <person name="Williams L."/>
            <person name="Young S."/>
            <person name="Yin S."/>
            <person name="Okada N."/>
            <person name="Kocher T.D."/>
            <person name="Miska E.A."/>
            <person name="Lander E.S."/>
            <person name="Venkatesh B."/>
            <person name="Fernald R.D."/>
            <person name="Meyer A."/>
            <person name="Ponting C.P."/>
            <person name="Streelman J.T."/>
            <person name="Lindblad-Toh K."/>
            <person name="Seehausen O."/>
            <person name="Di Palma F."/>
        </authorList>
    </citation>
    <scope>NUCLEOTIDE SEQUENCE</scope>
</reference>
<dbReference type="RefSeq" id="XP_004566644.1">
    <property type="nucleotide sequence ID" value="XM_004566587.3"/>
</dbReference>
<dbReference type="PANTHER" id="PTHR14455:SF0">
    <property type="entry name" value="S100P-BINDING PROTEIN"/>
    <property type="match status" value="1"/>
</dbReference>
<evidence type="ECO:0000256" key="4">
    <source>
        <dbReference type="SAM" id="MobiDB-lite"/>
    </source>
</evidence>
<dbReference type="GeneTree" id="ENSGT00730000113981"/>
<dbReference type="Proteomes" id="UP000265160">
    <property type="component" value="LG19"/>
</dbReference>
<dbReference type="KEGG" id="mze:101480741"/>
<protein>
    <recommendedName>
        <fullName evidence="2">S100P-binding protein</fullName>
    </recommendedName>
</protein>
<evidence type="ECO:0000313" key="5">
    <source>
        <dbReference type="Ensembl" id="ENSMZEP00005008658.1"/>
    </source>
</evidence>
<reference evidence="5" key="2">
    <citation type="submission" date="2025-08" db="UniProtKB">
        <authorList>
            <consortium name="Ensembl"/>
        </authorList>
    </citation>
    <scope>IDENTIFICATION</scope>
</reference>
<dbReference type="Ensembl" id="ENSMZET00005008998.1">
    <property type="protein sequence ID" value="ENSMZEP00005008658.1"/>
    <property type="gene ID" value="ENSMZEG00005006593.1"/>
</dbReference>
<dbReference type="PANTHER" id="PTHR14455">
    <property type="entry name" value="ASKOPOS"/>
    <property type="match status" value="1"/>
</dbReference>
<dbReference type="RefSeq" id="XP_004566643.1">
    <property type="nucleotide sequence ID" value="XM_004566586.3"/>
</dbReference>
<comment type="subcellular location">
    <subcellularLocation>
        <location evidence="1">Nucleus</location>
    </subcellularLocation>
</comment>
<dbReference type="GeneID" id="101480741"/>
<dbReference type="RefSeq" id="XP_004566641.1">
    <property type="nucleotide sequence ID" value="XM_004566584.2"/>
</dbReference>
<evidence type="ECO:0000256" key="2">
    <source>
        <dbReference type="ARBA" id="ARBA00020595"/>
    </source>
</evidence>
<evidence type="ECO:0000313" key="6">
    <source>
        <dbReference type="Proteomes" id="UP000265160"/>
    </source>
</evidence>
<dbReference type="STRING" id="106582.ENSMZEP00005008658"/>
<organism evidence="5 6">
    <name type="scientific">Maylandia zebra</name>
    <name type="common">zebra mbuna</name>
    <dbReference type="NCBI Taxonomy" id="106582"/>
    <lineage>
        <taxon>Eukaryota</taxon>
        <taxon>Metazoa</taxon>
        <taxon>Chordata</taxon>
        <taxon>Craniata</taxon>
        <taxon>Vertebrata</taxon>
        <taxon>Euteleostomi</taxon>
        <taxon>Actinopterygii</taxon>
        <taxon>Neopterygii</taxon>
        <taxon>Teleostei</taxon>
        <taxon>Neoteleostei</taxon>
        <taxon>Acanthomorphata</taxon>
        <taxon>Ovalentaria</taxon>
        <taxon>Cichlomorphae</taxon>
        <taxon>Cichliformes</taxon>
        <taxon>Cichlidae</taxon>
        <taxon>African cichlids</taxon>
        <taxon>Pseudocrenilabrinae</taxon>
        <taxon>Haplochromini</taxon>
        <taxon>Maylandia</taxon>
        <taxon>Maylandia zebra complex</taxon>
    </lineage>
</organism>
<name>A0A3P9BFI8_9CICH</name>
<sequence length="529" mass="59771">MAHKVLGMDKKARNNVMVCCLKPPICESLKPLSMYSRMTCNRKADLQQSRRFSTFNHLEIEVRNNWINKRKPYYSSPDEGYVSPLKKPLSPQALSPDLECFTDYYSPFVRQQSTLSYPEPLPKKQNVGSAVKQPVNSWLHSEHIKQCGSSTDPGGEEEIVQKHITSENILLKFSPVFDYDVNTICYLNPINTCTAAGNLDPAESCTAPHCNTFPEKQFPAVPAVQHLEEMERRVGRESLGVSDDRGYVSLSSINDHKGDGLLNSKQLTGNSNPHLRVVENGCHPQRSPKPQYNKQTVTSGGFTVAVDDLSPAVSGPFMELMTSVVESLEGETEGVWDIGPPTLESSPYGKVRPNTASDRRLASESSGHSTEDTNLEDAWENTLSLQVQVKSKVVVPCQQTTKPEEESRARTAKCSGTQRPVIFSRRSDWEKKKRLYVHSVMRHMQEKQGAHNGVMSELLSVLNRVAGEKAGKDGKRWQHPSDFTRRNYQSRFGTKPEMTLREWQRKNYGSHERFSKVPKLFERYHCPRL</sequence>
<dbReference type="InterPro" id="IPR026097">
    <property type="entry name" value="S100PBP"/>
</dbReference>
<evidence type="ECO:0000256" key="3">
    <source>
        <dbReference type="ARBA" id="ARBA00023242"/>
    </source>
</evidence>
<dbReference type="Pfam" id="PF15427">
    <property type="entry name" value="S100PBPR"/>
    <property type="match status" value="1"/>
</dbReference>
<dbReference type="RefSeq" id="XP_004566642.1">
    <property type="nucleotide sequence ID" value="XM_004566585.2"/>
</dbReference>
<keyword evidence="3" id="KW-0539">Nucleus</keyword>